<evidence type="ECO:0000256" key="2">
    <source>
        <dbReference type="ARBA" id="ARBA00022679"/>
    </source>
</evidence>
<protein>
    <submittedName>
        <fullName evidence="6">Actinorhodin polyketide beta-ketoacyl synthase</fullName>
    </submittedName>
</protein>
<dbReference type="AlphaFoldDB" id="A0A9W6R3R1"/>
<reference evidence="6" key="1">
    <citation type="submission" date="2023-03" db="EMBL/GenBank/DDBJ databases">
        <title>Amycolatopsis taiwanensis NBRC 103393.</title>
        <authorList>
            <person name="Ichikawa N."/>
            <person name="Sato H."/>
            <person name="Tonouchi N."/>
        </authorList>
    </citation>
    <scope>NUCLEOTIDE SEQUENCE</scope>
    <source>
        <strain evidence="6">NBRC 103393</strain>
    </source>
</reference>
<dbReference type="RefSeq" id="WP_285488009.1">
    <property type="nucleotide sequence ID" value="NZ_BSTI01000009.1"/>
</dbReference>
<evidence type="ECO:0000313" key="6">
    <source>
        <dbReference type="EMBL" id="GLY67815.1"/>
    </source>
</evidence>
<organism evidence="6 7">
    <name type="scientific">Amycolatopsis taiwanensis</name>
    <dbReference type="NCBI Taxonomy" id="342230"/>
    <lineage>
        <taxon>Bacteria</taxon>
        <taxon>Bacillati</taxon>
        <taxon>Actinomycetota</taxon>
        <taxon>Actinomycetes</taxon>
        <taxon>Pseudonocardiales</taxon>
        <taxon>Pseudonocardiaceae</taxon>
        <taxon>Amycolatopsis</taxon>
    </lineage>
</organism>
<dbReference type="GO" id="GO:0004315">
    <property type="term" value="F:3-oxoacyl-[acyl-carrier-protein] synthase activity"/>
    <property type="evidence" value="ECO:0007669"/>
    <property type="project" value="TreeGrafter"/>
</dbReference>
<dbReference type="InterPro" id="IPR014030">
    <property type="entry name" value="Ketoacyl_synth_N"/>
</dbReference>
<evidence type="ECO:0000256" key="3">
    <source>
        <dbReference type="ARBA" id="ARBA00023315"/>
    </source>
</evidence>
<evidence type="ECO:0000256" key="1">
    <source>
        <dbReference type="ARBA" id="ARBA00008467"/>
    </source>
</evidence>
<comment type="caution">
    <text evidence="6">The sequence shown here is derived from an EMBL/GenBank/DDBJ whole genome shotgun (WGS) entry which is preliminary data.</text>
</comment>
<evidence type="ECO:0000259" key="5">
    <source>
        <dbReference type="PROSITE" id="PS52004"/>
    </source>
</evidence>
<dbReference type="Pfam" id="PF00109">
    <property type="entry name" value="ketoacyl-synt"/>
    <property type="match status" value="1"/>
</dbReference>
<dbReference type="InterPro" id="IPR020841">
    <property type="entry name" value="PKS_Beta-ketoAc_synthase_dom"/>
</dbReference>
<keyword evidence="3" id="KW-0012">Acyltransferase</keyword>
<proteinExistence type="inferred from homology"/>
<dbReference type="SUPFAM" id="SSF53901">
    <property type="entry name" value="Thiolase-like"/>
    <property type="match status" value="2"/>
</dbReference>
<evidence type="ECO:0000256" key="4">
    <source>
        <dbReference type="RuleBase" id="RU003694"/>
    </source>
</evidence>
<dbReference type="Gene3D" id="3.40.47.10">
    <property type="match status" value="2"/>
</dbReference>
<comment type="similarity">
    <text evidence="1 4">Belongs to the thiolase-like superfamily. Beta-ketoacyl-ACP synthases family.</text>
</comment>
<accession>A0A9W6R3R1</accession>
<dbReference type="PANTHER" id="PTHR11712">
    <property type="entry name" value="POLYKETIDE SYNTHASE-RELATED"/>
    <property type="match status" value="1"/>
</dbReference>
<feature type="domain" description="Ketosynthase family 3 (KS3)" evidence="5">
    <location>
        <begin position="1"/>
        <end position="407"/>
    </location>
</feature>
<sequence length="428" mass="45238">MTAPVVTGVGVVAPSGVGTEPYWRSTLDGELHVRPIEAFDASGYDTTIAGQVPNFRSEDYLDDRLAIQTDRWTWMALAATEFALADARYEVADRDRYHTGVAFGSGSGGVEFGQREIQALWSRGRRAVSAYQSIAWFYAANTGQVSIAQGTKGPSSVLVTDGAGGLDSVGYARRVIRRGTPAVLAGGTEAPLCPYSLACQTSSGRMTTSPDPRHGYKPFDVEANGYAPGEGGAVLVLEDPVEAERRGVEQVYAEVAGYAATHDAHHHHRPPADATQLTRCMRHAIADAGLSPGEIDLVIADGAGSRDLDELEVRAIRETFGSGADAVPVTAPQGFIGRLCAGGSALNLVVGVLAIRDGVVPAVGNLADPVPGYGLDFVREPRRVRVDSVLVNARGYGGFNSSVVLRRVSGLSTTRLRSRAESRKGGDQ</sequence>
<dbReference type="Pfam" id="PF02801">
    <property type="entry name" value="Ketoacyl-synt_C"/>
    <property type="match status" value="1"/>
</dbReference>
<evidence type="ECO:0000313" key="7">
    <source>
        <dbReference type="Proteomes" id="UP001165136"/>
    </source>
</evidence>
<dbReference type="EMBL" id="BSTI01000009">
    <property type="protein sequence ID" value="GLY67815.1"/>
    <property type="molecule type" value="Genomic_DNA"/>
</dbReference>
<keyword evidence="2 4" id="KW-0808">Transferase</keyword>
<dbReference type="InterPro" id="IPR000794">
    <property type="entry name" value="Beta-ketoacyl_synthase"/>
</dbReference>
<dbReference type="PANTHER" id="PTHR11712:SF322">
    <property type="entry name" value="POLYKETIDE BETA-KETOACYL SYNTHASE 2-RELATED"/>
    <property type="match status" value="1"/>
</dbReference>
<dbReference type="GO" id="GO:0006633">
    <property type="term" value="P:fatty acid biosynthetic process"/>
    <property type="evidence" value="ECO:0007669"/>
    <property type="project" value="TreeGrafter"/>
</dbReference>
<dbReference type="Proteomes" id="UP001165136">
    <property type="component" value="Unassembled WGS sequence"/>
</dbReference>
<dbReference type="InterPro" id="IPR016039">
    <property type="entry name" value="Thiolase-like"/>
</dbReference>
<dbReference type="InterPro" id="IPR014031">
    <property type="entry name" value="Ketoacyl_synth_C"/>
</dbReference>
<dbReference type="PROSITE" id="PS52004">
    <property type="entry name" value="KS3_2"/>
    <property type="match status" value="1"/>
</dbReference>
<gene>
    <name evidence="6" type="primary">fabF</name>
    <name evidence="6" type="ORF">Atai01_44340</name>
</gene>
<name>A0A9W6R3R1_9PSEU</name>
<keyword evidence="7" id="KW-1185">Reference proteome</keyword>